<reference evidence="1" key="1">
    <citation type="journal article" date="2020" name="bioRxiv">
        <title>A rank-normalized archaeal taxonomy based on genome phylogeny resolves widespread incomplete and uneven classifications.</title>
        <authorList>
            <person name="Rinke C."/>
            <person name="Chuvochina M."/>
            <person name="Mussig A.J."/>
            <person name="Chaumeil P.-A."/>
            <person name="Waite D.W."/>
            <person name="Whitman W.B."/>
            <person name="Parks D.H."/>
            <person name="Hugenholtz P."/>
        </authorList>
    </citation>
    <scope>NUCLEOTIDE SEQUENCE</scope>
    <source>
        <strain evidence="1">UBA8834</strain>
    </source>
</reference>
<dbReference type="EMBL" id="DUJN01000007">
    <property type="protein sequence ID" value="HII61601.1"/>
    <property type="molecule type" value="Genomic_DNA"/>
</dbReference>
<dbReference type="GeneID" id="1443937"/>
<protein>
    <submittedName>
        <fullName evidence="1">Uncharacterized protein</fullName>
    </submittedName>
</protein>
<comment type="caution">
    <text evidence="1">The sequence shown here is derived from an EMBL/GenBank/DDBJ whole genome shotgun (WGS) entry which is preliminary data.</text>
</comment>
<proteinExistence type="predicted"/>
<organism evidence="1 2">
    <name type="scientific">Pyrococcus horikoshii</name>
    <dbReference type="NCBI Taxonomy" id="53953"/>
    <lineage>
        <taxon>Archaea</taxon>
        <taxon>Methanobacteriati</taxon>
        <taxon>Methanobacteriota</taxon>
        <taxon>Thermococci</taxon>
        <taxon>Thermococcales</taxon>
        <taxon>Thermococcaceae</taxon>
        <taxon>Pyrococcus</taxon>
    </lineage>
</organism>
<sequence>MKGKILALLLIPLLIGMVKPATALTSTSTRNIYNAYSTIGMYYEYSIESGMLPRIEKLEELVSNMTLSENATKHLELAREYKKMGDEKLERAKVMSGFGKFIMLRAAFIYYKQAIVEYLKAIKGENVEIPKYASPRTLCELVDEVISS</sequence>
<dbReference type="Proteomes" id="UP000617544">
    <property type="component" value="Unassembled WGS sequence"/>
</dbReference>
<dbReference type="AlphaFoldDB" id="A0A832T4Z9"/>
<gene>
    <name evidence="1" type="ORF">HA331_07665</name>
</gene>
<dbReference type="RefSeq" id="WP_010884155.1">
    <property type="nucleotide sequence ID" value="NZ_DUJN01000007.1"/>
</dbReference>
<evidence type="ECO:0000313" key="2">
    <source>
        <dbReference type="Proteomes" id="UP000617544"/>
    </source>
</evidence>
<accession>A0A832T4Z9</accession>
<name>A0A832T4Z9_PYRHR</name>
<evidence type="ECO:0000313" key="1">
    <source>
        <dbReference type="EMBL" id="HII61601.1"/>
    </source>
</evidence>